<keyword evidence="4 5" id="KW-0472">Membrane</keyword>
<dbReference type="AlphaFoldDB" id="A0A644WUC8"/>
<dbReference type="EMBL" id="VSSQ01001333">
    <property type="protein sequence ID" value="MPM07422.1"/>
    <property type="molecule type" value="Genomic_DNA"/>
</dbReference>
<dbReference type="Gene3D" id="1.20.1740.10">
    <property type="entry name" value="Amino acid/polyamine transporter I"/>
    <property type="match status" value="1"/>
</dbReference>
<keyword evidence="2 5" id="KW-0812">Transmembrane</keyword>
<proteinExistence type="predicted"/>
<dbReference type="GO" id="GO:0015179">
    <property type="term" value="F:L-amino acid transmembrane transporter activity"/>
    <property type="evidence" value="ECO:0007669"/>
    <property type="project" value="TreeGrafter"/>
</dbReference>
<dbReference type="Pfam" id="PF13520">
    <property type="entry name" value="AA_permease_2"/>
    <property type="match status" value="1"/>
</dbReference>
<feature type="transmembrane region" description="Helical" evidence="5">
    <location>
        <begin position="95"/>
        <end position="119"/>
    </location>
</feature>
<dbReference type="GO" id="GO:0016020">
    <property type="term" value="C:membrane"/>
    <property type="evidence" value="ECO:0007669"/>
    <property type="project" value="UniProtKB-SubCell"/>
</dbReference>
<reference evidence="6" key="1">
    <citation type="submission" date="2019-08" db="EMBL/GenBank/DDBJ databases">
        <authorList>
            <person name="Kucharzyk K."/>
            <person name="Murdoch R.W."/>
            <person name="Higgins S."/>
            <person name="Loffler F."/>
        </authorList>
    </citation>
    <scope>NUCLEOTIDE SEQUENCE</scope>
</reference>
<feature type="transmembrane region" description="Helical" evidence="5">
    <location>
        <begin position="156"/>
        <end position="173"/>
    </location>
</feature>
<evidence type="ECO:0000256" key="2">
    <source>
        <dbReference type="ARBA" id="ARBA00022692"/>
    </source>
</evidence>
<feature type="transmembrane region" description="Helical" evidence="5">
    <location>
        <begin position="417"/>
        <end position="436"/>
    </location>
</feature>
<evidence type="ECO:0000256" key="1">
    <source>
        <dbReference type="ARBA" id="ARBA00004141"/>
    </source>
</evidence>
<dbReference type="InterPro" id="IPR002293">
    <property type="entry name" value="AA/rel_permease1"/>
</dbReference>
<feature type="transmembrane region" description="Helical" evidence="5">
    <location>
        <begin position="125"/>
        <end position="144"/>
    </location>
</feature>
<feature type="transmembrane region" description="Helical" evidence="5">
    <location>
        <begin position="7"/>
        <end position="26"/>
    </location>
</feature>
<feature type="transmembrane region" description="Helical" evidence="5">
    <location>
        <begin position="277"/>
        <end position="302"/>
    </location>
</feature>
<comment type="subcellular location">
    <subcellularLocation>
        <location evidence="1">Membrane</location>
        <topology evidence="1">Multi-pass membrane protein</topology>
    </subcellularLocation>
</comment>
<accession>A0A644WUC8</accession>
<gene>
    <name evidence="6" type="primary">steT_5</name>
    <name evidence="6" type="ORF">SDC9_53728</name>
</gene>
<evidence type="ECO:0000256" key="4">
    <source>
        <dbReference type="ARBA" id="ARBA00023136"/>
    </source>
</evidence>
<dbReference type="PIRSF" id="PIRSF006060">
    <property type="entry name" value="AA_transporter"/>
    <property type="match status" value="1"/>
</dbReference>
<feature type="transmembrane region" description="Helical" evidence="5">
    <location>
        <begin position="38"/>
        <end position="60"/>
    </location>
</feature>
<protein>
    <submittedName>
        <fullName evidence="6">Serine/threonine exchanger SteT</fullName>
    </submittedName>
</protein>
<comment type="caution">
    <text evidence="6">The sequence shown here is derived from an EMBL/GenBank/DDBJ whole genome shotgun (WGS) entry which is preliminary data.</text>
</comment>
<evidence type="ECO:0000256" key="3">
    <source>
        <dbReference type="ARBA" id="ARBA00022989"/>
    </source>
</evidence>
<keyword evidence="3 5" id="KW-1133">Transmembrane helix</keyword>
<dbReference type="PANTHER" id="PTHR11785">
    <property type="entry name" value="AMINO ACID TRANSPORTER"/>
    <property type="match status" value="1"/>
</dbReference>
<organism evidence="6">
    <name type="scientific">bioreactor metagenome</name>
    <dbReference type="NCBI Taxonomy" id="1076179"/>
    <lineage>
        <taxon>unclassified sequences</taxon>
        <taxon>metagenomes</taxon>
        <taxon>ecological metagenomes</taxon>
    </lineage>
</organism>
<sequence>MKKNEYGLFTAIGMIVGIVIGSGIFFKSDNILVATNGSISLGVLVFSIAAMGIIFGSLTISELASRDSKAGGIITYAEYSYNESVACAFGWFHTFLYYPTLVAVVSWVSGIYICMLFGIDGGLTIQTIIGFIIMILFYFMNVLSAKLGGYFQNASTVIKIIPLLVIAIAGLLLGNPTEIIISDIVHMEPTTWIAAIAPIAFSFDGWIISTSIGHEIKNSKRNLPRALVVAPLFILAIYVLYFIGISMYVGPETIMSMGDEHVNLAATRLFGPWGAKIILTFVVISILGTVNGLIMGHIRMPYSLAIRGMFPNSKKIKVVNERVGMPIKSSVVSFCISFVCLVIHYITQKYNYLPNSDISEISITVNYLLYIMLYFKVFKMGLNNEIKGLWKGKLNPIFASLGSLIILFGSIKNPLFFVYIIICGIILVSSVCFWKYKKQEI</sequence>
<feature type="transmembrane region" description="Helical" evidence="5">
    <location>
        <begin position="226"/>
        <end position="249"/>
    </location>
</feature>
<dbReference type="InterPro" id="IPR050598">
    <property type="entry name" value="AminoAcid_Transporter"/>
</dbReference>
<dbReference type="PANTHER" id="PTHR11785:SF512">
    <property type="entry name" value="SOBREMESA, ISOFORM B"/>
    <property type="match status" value="1"/>
</dbReference>
<name>A0A644WUC8_9ZZZZ</name>
<evidence type="ECO:0000256" key="5">
    <source>
        <dbReference type="SAM" id="Phobius"/>
    </source>
</evidence>
<evidence type="ECO:0000313" key="6">
    <source>
        <dbReference type="EMBL" id="MPM07422.1"/>
    </source>
</evidence>
<feature type="transmembrane region" description="Helical" evidence="5">
    <location>
        <begin position="193"/>
        <end position="214"/>
    </location>
</feature>
<feature type="transmembrane region" description="Helical" evidence="5">
    <location>
        <begin position="394"/>
        <end position="411"/>
    </location>
</feature>
<feature type="transmembrane region" description="Helical" evidence="5">
    <location>
        <begin position="323"/>
        <end position="346"/>
    </location>
</feature>
<feature type="transmembrane region" description="Helical" evidence="5">
    <location>
        <begin position="361"/>
        <end position="382"/>
    </location>
</feature>